<dbReference type="Pfam" id="PF00475">
    <property type="entry name" value="IGPD"/>
    <property type="match status" value="1"/>
</dbReference>
<evidence type="ECO:0000256" key="3">
    <source>
        <dbReference type="ARBA" id="ARBA00022605"/>
    </source>
</evidence>
<dbReference type="NCBIfam" id="NF002111">
    <property type="entry name" value="PRK00951.2-1"/>
    <property type="match status" value="1"/>
</dbReference>
<keyword evidence="10" id="KW-1185">Reference proteome</keyword>
<dbReference type="PROSITE" id="PS00954">
    <property type="entry name" value="IGP_DEHYDRATASE_1"/>
    <property type="match status" value="1"/>
</dbReference>
<dbReference type="InterPro" id="IPR038494">
    <property type="entry name" value="IGPD_sf"/>
</dbReference>
<accession>A0A4Y6UCV4</accession>
<dbReference type="OrthoDB" id="9813612at2"/>
<evidence type="ECO:0000256" key="7">
    <source>
        <dbReference type="RuleBase" id="RU000599"/>
    </source>
</evidence>
<proteinExistence type="inferred from homology"/>
<organism evidence="9 10">
    <name type="scientific">Formicincola oecophyllae</name>
    <dbReference type="NCBI Taxonomy" id="2558361"/>
    <lineage>
        <taxon>Bacteria</taxon>
        <taxon>Pseudomonadati</taxon>
        <taxon>Pseudomonadota</taxon>
        <taxon>Alphaproteobacteria</taxon>
        <taxon>Acetobacterales</taxon>
        <taxon>Acetobacteraceae</taxon>
        <taxon>Formicincola</taxon>
    </lineage>
</organism>
<dbReference type="UniPathway" id="UPA00031">
    <property type="reaction ID" value="UER00011"/>
</dbReference>
<keyword evidence="4 6" id="KW-0368">Histidine biosynthesis</keyword>
<name>A0A4Y6UCV4_9PROT</name>
<dbReference type="KEGG" id="swf:E3E12_02375"/>
<dbReference type="HAMAP" id="MF_00076">
    <property type="entry name" value="HisB"/>
    <property type="match status" value="1"/>
</dbReference>
<evidence type="ECO:0000256" key="5">
    <source>
        <dbReference type="ARBA" id="ARBA00023239"/>
    </source>
</evidence>
<dbReference type="Proteomes" id="UP000318709">
    <property type="component" value="Chromosome"/>
</dbReference>
<dbReference type="FunFam" id="3.30.230.40:FF:000003">
    <property type="entry name" value="Imidazoleglycerol-phosphate dehydratase HisB"/>
    <property type="match status" value="1"/>
</dbReference>
<evidence type="ECO:0000256" key="1">
    <source>
        <dbReference type="ARBA" id="ARBA00005047"/>
    </source>
</evidence>
<dbReference type="GO" id="GO:0000105">
    <property type="term" value="P:L-histidine biosynthetic process"/>
    <property type="evidence" value="ECO:0007669"/>
    <property type="project" value="UniProtKB-UniRule"/>
</dbReference>
<evidence type="ECO:0000256" key="2">
    <source>
        <dbReference type="ARBA" id="ARBA00016664"/>
    </source>
</evidence>
<sequence length="226" mass="24427">MRRPQPQASHSHGPSPKGRAKRSAENHGQPGGRTAKLTRKTGETGIFVQIDLDGAGQVRADTGIGFFDHMLAALGRHGGLDLSIVVSGDLHVDDHHTIEDVGIALGEAFYEAIGDKAGIERFGSALVPLDEALCETVIDVSGRPFIAWNVRFEREYVGRMSTEMVEEFFRAFVMSARVTAHINLKAGHNGHHIAEAVFKSFARALRMAVAPDPRQDGVVPSTKGVL</sequence>
<comment type="pathway">
    <text evidence="1 6 7">Amino-acid biosynthesis; L-histidine biosynthesis; L-histidine from 5-phospho-alpha-D-ribose 1-diphosphate: step 6/9.</text>
</comment>
<dbReference type="PANTHER" id="PTHR23133">
    <property type="entry name" value="IMIDAZOLEGLYCEROL-PHOSPHATE DEHYDRATASE HIS7"/>
    <property type="match status" value="1"/>
</dbReference>
<gene>
    <name evidence="6 9" type="primary">hisB</name>
    <name evidence="9" type="ORF">E3E12_02375</name>
</gene>
<keyword evidence="5 6" id="KW-0456">Lyase</keyword>
<evidence type="ECO:0000256" key="4">
    <source>
        <dbReference type="ARBA" id="ARBA00023102"/>
    </source>
</evidence>
<dbReference type="NCBIfam" id="NF002109">
    <property type="entry name" value="PRK00951.1-5"/>
    <property type="match status" value="1"/>
</dbReference>
<evidence type="ECO:0000313" key="9">
    <source>
        <dbReference type="EMBL" id="QDH14306.1"/>
    </source>
</evidence>
<reference evidence="9 10" key="1">
    <citation type="submission" date="2019-03" db="EMBL/GenBank/DDBJ databases">
        <title>The complete genome sequence of Swingsia_sp. F3b2 LMG30590(T).</title>
        <authorList>
            <person name="Chua K.-O."/>
            <person name="Chan K.-G."/>
            <person name="See-Too W.-S."/>
        </authorList>
    </citation>
    <scope>NUCLEOTIDE SEQUENCE [LARGE SCALE GENOMIC DNA]</scope>
    <source>
        <strain evidence="9 10">F3b2</strain>
    </source>
</reference>
<dbReference type="SUPFAM" id="SSF54211">
    <property type="entry name" value="Ribosomal protein S5 domain 2-like"/>
    <property type="match status" value="2"/>
</dbReference>
<dbReference type="InterPro" id="IPR020568">
    <property type="entry name" value="Ribosomal_Su5_D2-typ_SF"/>
</dbReference>
<dbReference type="FunFam" id="3.30.230.40:FF:000001">
    <property type="entry name" value="Imidazoleglycerol-phosphate dehydratase HisB"/>
    <property type="match status" value="1"/>
</dbReference>
<comment type="subcellular location">
    <subcellularLocation>
        <location evidence="6 7">Cytoplasm</location>
    </subcellularLocation>
</comment>
<feature type="region of interest" description="Disordered" evidence="8">
    <location>
        <begin position="1"/>
        <end position="40"/>
    </location>
</feature>
<evidence type="ECO:0000256" key="8">
    <source>
        <dbReference type="SAM" id="MobiDB-lite"/>
    </source>
</evidence>
<comment type="similarity">
    <text evidence="6 7">Belongs to the imidazoleglycerol-phosphate dehydratase family.</text>
</comment>
<evidence type="ECO:0000313" key="10">
    <source>
        <dbReference type="Proteomes" id="UP000318709"/>
    </source>
</evidence>
<dbReference type="InterPro" id="IPR000807">
    <property type="entry name" value="ImidazoleglycerolP_deHydtase"/>
</dbReference>
<dbReference type="CDD" id="cd07914">
    <property type="entry name" value="IGPD"/>
    <property type="match status" value="1"/>
</dbReference>
<dbReference type="PANTHER" id="PTHR23133:SF2">
    <property type="entry name" value="IMIDAZOLEGLYCEROL-PHOSPHATE DEHYDRATASE"/>
    <property type="match status" value="1"/>
</dbReference>
<dbReference type="InterPro" id="IPR020565">
    <property type="entry name" value="ImidazoleglycerP_deHydtase_CS"/>
</dbReference>
<dbReference type="EC" id="4.2.1.19" evidence="6 7"/>
<dbReference type="Gene3D" id="3.30.230.40">
    <property type="entry name" value="Imidazole glycerol phosphate dehydratase, domain 1"/>
    <property type="match status" value="2"/>
</dbReference>
<dbReference type="NCBIfam" id="NF002114">
    <property type="entry name" value="PRK00951.2-4"/>
    <property type="match status" value="1"/>
</dbReference>
<keyword evidence="6" id="KW-0963">Cytoplasm</keyword>
<dbReference type="AlphaFoldDB" id="A0A4Y6UCV4"/>
<dbReference type="EMBL" id="CP038231">
    <property type="protein sequence ID" value="QDH14306.1"/>
    <property type="molecule type" value="Genomic_DNA"/>
</dbReference>
<evidence type="ECO:0000256" key="6">
    <source>
        <dbReference type="HAMAP-Rule" id="MF_00076"/>
    </source>
</evidence>
<dbReference type="GO" id="GO:0005737">
    <property type="term" value="C:cytoplasm"/>
    <property type="evidence" value="ECO:0007669"/>
    <property type="project" value="UniProtKB-SubCell"/>
</dbReference>
<dbReference type="PROSITE" id="PS00955">
    <property type="entry name" value="IGP_DEHYDRATASE_2"/>
    <property type="match status" value="1"/>
</dbReference>
<feature type="compositionally biased region" description="Polar residues" evidence="8">
    <location>
        <begin position="1"/>
        <end position="12"/>
    </location>
</feature>
<dbReference type="GO" id="GO:0004424">
    <property type="term" value="F:imidazoleglycerol-phosphate dehydratase activity"/>
    <property type="evidence" value="ECO:0007669"/>
    <property type="project" value="UniProtKB-UniRule"/>
</dbReference>
<comment type="catalytic activity">
    <reaction evidence="6 7">
        <text>D-erythro-1-(imidazol-4-yl)glycerol 3-phosphate = 3-(imidazol-4-yl)-2-oxopropyl phosphate + H2O</text>
        <dbReference type="Rhea" id="RHEA:11040"/>
        <dbReference type="ChEBI" id="CHEBI:15377"/>
        <dbReference type="ChEBI" id="CHEBI:57766"/>
        <dbReference type="ChEBI" id="CHEBI:58278"/>
        <dbReference type="EC" id="4.2.1.19"/>
    </reaction>
</comment>
<protein>
    <recommendedName>
        <fullName evidence="2 6">Imidazoleglycerol-phosphate dehydratase</fullName>
        <shortName evidence="6">IGPD</shortName>
        <ecNumber evidence="6 7">4.2.1.19</ecNumber>
    </recommendedName>
</protein>
<keyword evidence="3 6" id="KW-0028">Amino-acid biosynthesis</keyword>